<comment type="caution">
    <text evidence="4">The sequence shown here is derived from an EMBL/GenBank/DDBJ whole genome shotgun (WGS) entry which is preliminary data.</text>
</comment>
<accession>A0A6L2Q1W4</accession>
<dbReference type="GO" id="GO:0005829">
    <property type="term" value="C:cytosol"/>
    <property type="evidence" value="ECO:0007669"/>
    <property type="project" value="TreeGrafter"/>
</dbReference>
<dbReference type="InParanoid" id="A0A6L2Q1W4"/>
<comment type="similarity">
    <text evidence="1">Belongs to the LTV1 family.</text>
</comment>
<gene>
    <name evidence="4" type="ORF">Cfor_02364</name>
</gene>
<dbReference type="GO" id="GO:0000056">
    <property type="term" value="P:ribosomal small subunit export from nucleus"/>
    <property type="evidence" value="ECO:0007669"/>
    <property type="project" value="TreeGrafter"/>
</dbReference>
<evidence type="ECO:0000313" key="5">
    <source>
        <dbReference type="Proteomes" id="UP000502823"/>
    </source>
</evidence>
<dbReference type="EMBL" id="BLKM01012991">
    <property type="protein sequence ID" value="GFG38464.1"/>
    <property type="molecule type" value="Genomic_DNA"/>
</dbReference>
<dbReference type="GO" id="GO:0005634">
    <property type="term" value="C:nucleus"/>
    <property type="evidence" value="ECO:0007669"/>
    <property type="project" value="TreeGrafter"/>
</dbReference>
<evidence type="ECO:0000256" key="3">
    <source>
        <dbReference type="SAM" id="MobiDB-lite"/>
    </source>
</evidence>
<dbReference type="Proteomes" id="UP000502823">
    <property type="component" value="Unassembled WGS sequence"/>
</dbReference>
<protein>
    <recommendedName>
        <fullName evidence="2">Protein LTV1 homolog</fullName>
    </recommendedName>
</protein>
<dbReference type="PANTHER" id="PTHR21531:SF0">
    <property type="entry name" value="PROTEIN LTV1 HOMOLOG"/>
    <property type="match status" value="1"/>
</dbReference>
<dbReference type="GO" id="GO:0030688">
    <property type="term" value="C:preribosome, small subunit precursor"/>
    <property type="evidence" value="ECO:0007669"/>
    <property type="project" value="TreeGrafter"/>
</dbReference>
<dbReference type="PANTHER" id="PTHR21531">
    <property type="entry name" value="LOW-TEMPERATURE VIABILITY PROTEIN LTV1-RELATED"/>
    <property type="match status" value="1"/>
</dbReference>
<evidence type="ECO:0000256" key="1">
    <source>
        <dbReference type="ARBA" id="ARBA00009078"/>
    </source>
</evidence>
<dbReference type="InterPro" id="IPR007307">
    <property type="entry name" value="Ltv1"/>
</dbReference>
<organism evidence="4 5">
    <name type="scientific">Coptotermes formosanus</name>
    <name type="common">Formosan subterranean termite</name>
    <dbReference type="NCBI Taxonomy" id="36987"/>
    <lineage>
        <taxon>Eukaryota</taxon>
        <taxon>Metazoa</taxon>
        <taxon>Ecdysozoa</taxon>
        <taxon>Arthropoda</taxon>
        <taxon>Hexapoda</taxon>
        <taxon>Insecta</taxon>
        <taxon>Pterygota</taxon>
        <taxon>Neoptera</taxon>
        <taxon>Polyneoptera</taxon>
        <taxon>Dictyoptera</taxon>
        <taxon>Blattodea</taxon>
        <taxon>Blattoidea</taxon>
        <taxon>Termitoidae</taxon>
        <taxon>Rhinotermitidae</taxon>
        <taxon>Coptotermes</taxon>
    </lineage>
</organism>
<evidence type="ECO:0000313" key="4">
    <source>
        <dbReference type="EMBL" id="GFG38464.1"/>
    </source>
</evidence>
<sequence>MAGVHNFEATSIKFNLDGIFAYPKKKKFIDRKNAVTFHLVHRSQQDPLIADEKAPQHVLLPASFNKKTKFYFQDSDDAKRKEEQKMYGIYFDDDYDYLQHLRDVNYAAVSWEPIEQPSSQAAKLKLPSSVFASNIEEDVGLLNKAAPHSGPQLNLDPDIVAAMDEDFDFEDPDNELEDNFIELANAEVSGGEMGADDCSDDCSSGNKSEDDDVGSLCGPQYTFADEETESHFTSYSLSSSVMRRNKQLTLLDDCFEQVMFTNCYGDTEIGALECEEIEGHIAPDSELMIQYAEKMAEEQTLNRPLLEPEGDSRAYLNVQLHEECTDDDNEELVPLEIPEDSKECWDCESVLSTYSNLYNRPKIIAEPVVQKKIRVSGRTGIPLGVLDGTNGGGTKLTADALARHNINNEQNHCDCDGTESMVSALSLVSVRPSDETPEERYQRKKALRQYRRERRMERKANSLAFKEEKKRQEKVIVNNRRNVQGIHIL</sequence>
<dbReference type="FunCoup" id="A0A6L2Q1W4">
    <property type="interactions" value="1180"/>
</dbReference>
<keyword evidence="5" id="KW-1185">Reference proteome</keyword>
<evidence type="ECO:0000256" key="2">
    <source>
        <dbReference type="ARBA" id="ARBA00021561"/>
    </source>
</evidence>
<dbReference type="Pfam" id="PF04180">
    <property type="entry name" value="LTV"/>
    <property type="match status" value="2"/>
</dbReference>
<proteinExistence type="inferred from homology"/>
<dbReference type="OrthoDB" id="5852896at2759"/>
<dbReference type="AlphaFoldDB" id="A0A6L2Q1W4"/>
<feature type="region of interest" description="Disordered" evidence="3">
    <location>
        <begin position="192"/>
        <end position="214"/>
    </location>
</feature>
<dbReference type="GO" id="GO:0042274">
    <property type="term" value="P:ribosomal small subunit biogenesis"/>
    <property type="evidence" value="ECO:0007669"/>
    <property type="project" value="InterPro"/>
</dbReference>
<name>A0A6L2Q1W4_COPFO</name>
<reference evidence="5" key="1">
    <citation type="submission" date="2020-01" db="EMBL/GenBank/DDBJ databases">
        <title>Draft genome sequence of the Termite Coptotermes fromosanus.</title>
        <authorList>
            <person name="Itakura S."/>
            <person name="Yosikawa Y."/>
            <person name="Umezawa K."/>
        </authorList>
    </citation>
    <scope>NUCLEOTIDE SEQUENCE [LARGE SCALE GENOMIC DNA]</scope>
</reference>